<comment type="caution">
    <text evidence="1">The sequence shown here is derived from an EMBL/GenBank/DDBJ whole genome shotgun (WGS) entry which is preliminary data.</text>
</comment>
<dbReference type="AlphaFoldDB" id="A0AAX2CC75"/>
<name>A0AAX2CC75_9BACI</name>
<sequence>MIRKTIRKYIQHDELPSKKKVEKMPSKLNSYKSYVFQRIKEGTINCAVLYDEIVSTGYQVKRYSVRFRFIGK</sequence>
<protein>
    <recommendedName>
        <fullName evidence="3">Transposase</fullName>
    </recommendedName>
</protein>
<proteinExistence type="predicted"/>
<reference evidence="1 2" key="1">
    <citation type="submission" date="2016-08" db="EMBL/GenBank/DDBJ databases">
        <authorList>
            <person name="Loux V."/>
            <person name="Rue O."/>
        </authorList>
    </citation>
    <scope>NUCLEOTIDE SEQUENCE [LARGE SCALE GENOMIC DNA]</scope>
    <source>
        <strain evidence="1 2">AFSSA_08CEB44bac</strain>
    </source>
</reference>
<evidence type="ECO:0008006" key="3">
    <source>
        <dbReference type="Google" id="ProtNLM"/>
    </source>
</evidence>
<gene>
    <name evidence="1" type="ORF">BCB44BAC_00430</name>
</gene>
<evidence type="ECO:0000313" key="1">
    <source>
        <dbReference type="EMBL" id="SCL83804.1"/>
    </source>
</evidence>
<dbReference type="Proteomes" id="UP000242164">
    <property type="component" value="Unassembled WGS sequence"/>
</dbReference>
<evidence type="ECO:0000313" key="2">
    <source>
        <dbReference type="Proteomes" id="UP000242164"/>
    </source>
</evidence>
<accession>A0AAX2CC75</accession>
<dbReference type="RefSeq" id="WP_087097629.1">
    <property type="nucleotide sequence ID" value="NZ_CP066179.1"/>
</dbReference>
<dbReference type="EMBL" id="FMIK01000014">
    <property type="protein sequence ID" value="SCL83804.1"/>
    <property type="molecule type" value="Genomic_DNA"/>
</dbReference>
<organism evidence="1 2">
    <name type="scientific">Bacillus cytotoxicus</name>
    <dbReference type="NCBI Taxonomy" id="580165"/>
    <lineage>
        <taxon>Bacteria</taxon>
        <taxon>Bacillati</taxon>
        <taxon>Bacillota</taxon>
        <taxon>Bacilli</taxon>
        <taxon>Bacillales</taxon>
        <taxon>Bacillaceae</taxon>
        <taxon>Bacillus</taxon>
        <taxon>Bacillus cereus group</taxon>
    </lineage>
</organism>